<dbReference type="Proteomes" id="UP000195953">
    <property type="component" value="Chromosome 1"/>
</dbReference>
<reference evidence="3 5" key="2">
    <citation type="submission" date="2017-05" db="EMBL/GenBank/DDBJ databases">
        <authorList>
            <person name="Song R."/>
            <person name="Chenine A.L."/>
            <person name="Ruprecht R.M."/>
        </authorList>
    </citation>
    <scope>NUCLEOTIDE SEQUENCE [LARGE SCALE GENOMIC DNA]</scope>
    <source>
        <strain evidence="3">PD5205</strain>
    </source>
</reference>
<dbReference type="EMBL" id="LT853882">
    <property type="protein sequence ID" value="SMQ99912.1"/>
    <property type="molecule type" value="Genomic_DNA"/>
</dbReference>
<dbReference type="AlphaFoldDB" id="A0A1Y6HDK2"/>
<proteinExistence type="predicted"/>
<keyword evidence="4" id="KW-1185">Reference proteome</keyword>
<evidence type="ECO:0000313" key="4">
    <source>
        <dbReference type="Proteomes" id="UP000195877"/>
    </source>
</evidence>
<reference evidence="2 4" key="1">
    <citation type="submission" date="2017-05" db="EMBL/GenBank/DDBJ databases">
        <authorList>
            <person name="Blom J."/>
        </authorList>
    </citation>
    <scope>NUCLEOTIDE SEQUENCE [LARGE SCALE GENOMIC DNA]</scope>
    <source>
        <strain evidence="2">PD885</strain>
    </source>
</reference>
<feature type="region of interest" description="Disordered" evidence="1">
    <location>
        <begin position="1"/>
        <end position="80"/>
    </location>
</feature>
<evidence type="ECO:0000256" key="1">
    <source>
        <dbReference type="SAM" id="MobiDB-lite"/>
    </source>
</evidence>
<evidence type="ECO:0000313" key="3">
    <source>
        <dbReference type="EMBL" id="SMR02635.1"/>
    </source>
</evidence>
<gene>
    <name evidence="3" type="ORF">PD5205_01324</name>
    <name evidence="2" type="ORF">PD885_02682</name>
</gene>
<evidence type="ECO:0000313" key="5">
    <source>
        <dbReference type="Proteomes" id="UP000195953"/>
    </source>
</evidence>
<sequence length="80" mass="8226">MPGQGSGEGGGEQGLTGGQSGPETGDQGTWEGGRSGHSSGTDPPEARVTGVPRTTLSMDSARSDRSGNLCLRQSRRRPDR</sequence>
<accession>A0A1Y6HDK2</accession>
<dbReference type="Proteomes" id="UP000195877">
    <property type="component" value="Chromosome 1"/>
</dbReference>
<evidence type="ECO:0000313" key="2">
    <source>
        <dbReference type="EMBL" id="SMQ99912.1"/>
    </source>
</evidence>
<name>A0A1Y6HDK2_9XANT</name>
<protein>
    <submittedName>
        <fullName evidence="3">Uncharacterized protein</fullName>
    </submittedName>
</protein>
<organism evidence="3 5">
    <name type="scientific">Xanthomonas fragariae</name>
    <dbReference type="NCBI Taxonomy" id="48664"/>
    <lineage>
        <taxon>Bacteria</taxon>
        <taxon>Pseudomonadati</taxon>
        <taxon>Pseudomonadota</taxon>
        <taxon>Gammaproteobacteria</taxon>
        <taxon>Lysobacterales</taxon>
        <taxon>Lysobacteraceae</taxon>
        <taxon>Xanthomonas</taxon>
    </lineage>
</organism>
<feature type="compositionally biased region" description="Gly residues" evidence="1">
    <location>
        <begin position="1"/>
        <end position="20"/>
    </location>
</feature>
<dbReference type="EMBL" id="LT853885">
    <property type="protein sequence ID" value="SMR02635.1"/>
    <property type="molecule type" value="Genomic_DNA"/>
</dbReference>